<dbReference type="PANTHER" id="PTHR41517">
    <property type="entry name" value="1,2-DIOXYGENASE PROTEIN-RELATED"/>
    <property type="match status" value="1"/>
</dbReference>
<dbReference type="InterPro" id="IPR014710">
    <property type="entry name" value="RmlC-like_jellyroll"/>
</dbReference>
<sequence length="348" mass="37988">MNEPEGNPLPAEFRAVLRERALAPLWDFLKGVLPHGRPAGVTRPHRWRYADVRPLLLDAGRLVPVEKAERRVLVLSDPGRGADAMSATGTLYAGIQLLLPGETAPTHRHSPSAARIVIEGRGGFTVVNGHRCEMEAGDVILTPGGQWHDHGHDGTEPVTWLDVLDLPVFTAAESAYAEAGIPGCNDEDPLMTLTSDFQRQGFRPAVACRRANPYPMLRYPWRAARAALLRLADVAGQDEGAALEYVNPETGDSCLPMLGFTAMMLAPGQAWQAPLNSASAVFHVIEGNGESQVDDHTFDWMAGDTFSATTFARISHRCAEGGRPAFLIRVDDTPLQRKLGFYQERQPD</sequence>
<evidence type="ECO:0000313" key="4">
    <source>
        <dbReference type="EMBL" id="EHP41088.1"/>
    </source>
</evidence>
<dbReference type="CDD" id="cd02216">
    <property type="entry name" value="cupin_GDO-like_N"/>
    <property type="match status" value="1"/>
</dbReference>
<organism evidence="4 5">
    <name type="scientific">Cupriavidus basilensis OR16</name>
    <dbReference type="NCBI Taxonomy" id="1127483"/>
    <lineage>
        <taxon>Bacteria</taxon>
        <taxon>Pseudomonadati</taxon>
        <taxon>Pseudomonadota</taxon>
        <taxon>Betaproteobacteria</taxon>
        <taxon>Burkholderiales</taxon>
        <taxon>Burkholderiaceae</taxon>
        <taxon>Cupriavidus</taxon>
    </lineage>
</organism>
<dbReference type="InterPro" id="IPR013096">
    <property type="entry name" value="Cupin_2"/>
</dbReference>
<protein>
    <submittedName>
        <fullName evidence="4">Gentisate 1,2-dioxygenase</fullName>
    </submittedName>
</protein>
<comment type="caution">
    <text evidence="4">The sequence shown here is derived from an EMBL/GenBank/DDBJ whole genome shotgun (WGS) entry which is preliminary data.</text>
</comment>
<gene>
    <name evidence="4" type="ORF">OR16_21838</name>
</gene>
<dbReference type="PATRIC" id="fig|1127483.3.peg.4366"/>
<name>H1S8P6_9BURK</name>
<dbReference type="CDD" id="cd06992">
    <property type="entry name" value="cupin_GDO-like_C"/>
    <property type="match status" value="1"/>
</dbReference>
<dbReference type="SUPFAM" id="SSF51182">
    <property type="entry name" value="RmlC-like cupins"/>
    <property type="match status" value="1"/>
</dbReference>
<keyword evidence="2" id="KW-0560">Oxidoreductase</keyword>
<dbReference type="PANTHER" id="PTHR41517:SF1">
    <property type="entry name" value="CUPIN"/>
    <property type="match status" value="1"/>
</dbReference>
<evidence type="ECO:0000313" key="5">
    <source>
        <dbReference type="Proteomes" id="UP000005808"/>
    </source>
</evidence>
<evidence type="ECO:0000256" key="1">
    <source>
        <dbReference type="ARBA" id="ARBA00022964"/>
    </source>
</evidence>
<reference evidence="4 5" key="1">
    <citation type="journal article" date="2012" name="J. Bacteriol.">
        <title>De Novo Genome Project of Cupriavidus basilensis OR16.</title>
        <authorList>
            <person name="Cserhati M."/>
            <person name="Kriszt B."/>
            <person name="Szoboszlay S."/>
            <person name="Toth A."/>
            <person name="Szabo I."/>
            <person name="Tancsics A."/>
            <person name="Nagy I."/>
            <person name="Horvath B."/>
            <person name="Nagy I."/>
            <person name="Kukolya J."/>
        </authorList>
    </citation>
    <scope>NUCLEOTIDE SEQUENCE [LARGE SCALE GENOMIC DNA]</scope>
    <source>
        <strain evidence="4 5">OR16</strain>
    </source>
</reference>
<dbReference type="OrthoDB" id="285029at2"/>
<dbReference type="AlphaFoldDB" id="H1S8P6"/>
<dbReference type="Gene3D" id="2.60.120.10">
    <property type="entry name" value="Jelly Rolls"/>
    <property type="match status" value="1"/>
</dbReference>
<dbReference type="GO" id="GO:0051213">
    <property type="term" value="F:dioxygenase activity"/>
    <property type="evidence" value="ECO:0007669"/>
    <property type="project" value="UniProtKB-KW"/>
</dbReference>
<accession>H1S8P6</accession>
<proteinExistence type="predicted"/>
<dbReference type="EMBL" id="AHJE01000053">
    <property type="protein sequence ID" value="EHP41088.1"/>
    <property type="molecule type" value="Genomic_DNA"/>
</dbReference>
<dbReference type="RefSeq" id="WP_006159800.1">
    <property type="nucleotide sequence ID" value="NZ_AHJE01000053.1"/>
</dbReference>
<keyword evidence="1 4" id="KW-0223">Dioxygenase</keyword>
<dbReference type="InterPro" id="IPR011051">
    <property type="entry name" value="RmlC_Cupin_sf"/>
</dbReference>
<evidence type="ECO:0000256" key="2">
    <source>
        <dbReference type="ARBA" id="ARBA00023002"/>
    </source>
</evidence>
<dbReference type="Pfam" id="PF07883">
    <property type="entry name" value="Cupin_2"/>
    <property type="match status" value="1"/>
</dbReference>
<dbReference type="Proteomes" id="UP000005808">
    <property type="component" value="Unassembled WGS sequence"/>
</dbReference>
<evidence type="ECO:0000259" key="3">
    <source>
        <dbReference type="Pfam" id="PF07883"/>
    </source>
</evidence>
<feature type="domain" description="Cupin type-2" evidence="3">
    <location>
        <begin position="95"/>
        <end position="163"/>
    </location>
</feature>
<dbReference type="InterPro" id="IPR047183">
    <property type="entry name" value="GDO-like"/>
</dbReference>